<feature type="region of interest" description="Disordered" evidence="1">
    <location>
        <begin position="1"/>
        <end position="27"/>
    </location>
</feature>
<reference evidence="2 3" key="1">
    <citation type="submission" date="2016-10" db="EMBL/GenBank/DDBJ databases">
        <authorList>
            <person name="de Groot N.N."/>
        </authorList>
    </citation>
    <scope>NUCLEOTIDE SEQUENCE [LARGE SCALE GENOMIC DNA]</scope>
    <source>
        <strain evidence="2 3">DSM 17890</strain>
    </source>
</reference>
<evidence type="ECO:0000256" key="1">
    <source>
        <dbReference type="SAM" id="MobiDB-lite"/>
    </source>
</evidence>
<accession>A0A1H3AQ57</accession>
<sequence length="192" mass="19612">MTTAPRDEHHGLTAPSGPSGPFGRRGGRARTRRLLAAGLAGAAALTAAGCETISENTPDVGFTLLEPSQKPKPEAPDVIAEAIRRPVAEVGALELGKMRNGTLLTAHGAAPTMGWFQPALLPRGDGPSPDGFLEFDFVAAPPELNGGAAMPVGTPVQRSLRADRPILDSALAGVAGLRVYSATGVAAVRLAP</sequence>
<evidence type="ECO:0000313" key="2">
    <source>
        <dbReference type="EMBL" id="SDX31725.1"/>
    </source>
</evidence>
<organism evidence="2 3">
    <name type="scientific">Albimonas donghaensis</name>
    <dbReference type="NCBI Taxonomy" id="356660"/>
    <lineage>
        <taxon>Bacteria</taxon>
        <taxon>Pseudomonadati</taxon>
        <taxon>Pseudomonadota</taxon>
        <taxon>Alphaproteobacteria</taxon>
        <taxon>Rhodobacterales</taxon>
        <taxon>Paracoccaceae</taxon>
        <taxon>Albimonas</taxon>
    </lineage>
</organism>
<protein>
    <submittedName>
        <fullName evidence="2">Uncharacterized protein</fullName>
    </submittedName>
</protein>
<keyword evidence="3" id="KW-1185">Reference proteome</keyword>
<dbReference type="OrthoDB" id="7773807at2"/>
<gene>
    <name evidence="2" type="ORF">SAMN05444336_104277</name>
</gene>
<proteinExistence type="predicted"/>
<dbReference type="AlphaFoldDB" id="A0A1H3AQ57"/>
<evidence type="ECO:0000313" key="3">
    <source>
        <dbReference type="Proteomes" id="UP000199118"/>
    </source>
</evidence>
<name>A0A1H3AQ57_9RHOB</name>
<feature type="compositionally biased region" description="Basic and acidic residues" evidence="1">
    <location>
        <begin position="1"/>
        <end position="11"/>
    </location>
</feature>
<dbReference type="EMBL" id="FNMZ01000004">
    <property type="protein sequence ID" value="SDX31725.1"/>
    <property type="molecule type" value="Genomic_DNA"/>
</dbReference>
<dbReference type="Proteomes" id="UP000199118">
    <property type="component" value="Unassembled WGS sequence"/>
</dbReference>
<dbReference type="RefSeq" id="WP_092682605.1">
    <property type="nucleotide sequence ID" value="NZ_FNMZ01000004.1"/>
</dbReference>